<feature type="region of interest" description="Disordered" evidence="2">
    <location>
        <begin position="417"/>
        <end position="439"/>
    </location>
</feature>
<feature type="compositionally biased region" description="Acidic residues" evidence="2">
    <location>
        <begin position="417"/>
        <end position="430"/>
    </location>
</feature>
<gene>
    <name evidence="3" type="ORF">EHS24_008023</name>
</gene>
<feature type="region of interest" description="Disordered" evidence="2">
    <location>
        <begin position="42"/>
        <end position="99"/>
    </location>
</feature>
<dbReference type="OrthoDB" id="2564267at2759"/>
<keyword evidence="4" id="KW-1185">Reference proteome</keyword>
<dbReference type="EMBL" id="RSCE01000006">
    <property type="protein sequence ID" value="RSH81828.1"/>
    <property type="molecule type" value="Genomic_DNA"/>
</dbReference>
<dbReference type="RefSeq" id="XP_028476283.1">
    <property type="nucleotide sequence ID" value="XM_028623350.1"/>
</dbReference>
<feature type="region of interest" description="Disordered" evidence="2">
    <location>
        <begin position="618"/>
        <end position="774"/>
    </location>
</feature>
<protein>
    <submittedName>
        <fullName evidence="3">Uncharacterized protein</fullName>
    </submittedName>
</protein>
<dbReference type="AlphaFoldDB" id="A0A427XSQ2"/>
<evidence type="ECO:0000313" key="3">
    <source>
        <dbReference type="EMBL" id="RSH81828.1"/>
    </source>
</evidence>
<feature type="region of interest" description="Disordered" evidence="2">
    <location>
        <begin position="246"/>
        <end position="265"/>
    </location>
</feature>
<name>A0A427XSQ2_9TREE</name>
<keyword evidence="1" id="KW-0175">Coiled coil</keyword>
<feature type="compositionally biased region" description="Polar residues" evidence="2">
    <location>
        <begin position="60"/>
        <end position="75"/>
    </location>
</feature>
<evidence type="ECO:0000256" key="2">
    <source>
        <dbReference type="SAM" id="MobiDB-lite"/>
    </source>
</evidence>
<evidence type="ECO:0000256" key="1">
    <source>
        <dbReference type="SAM" id="Coils"/>
    </source>
</evidence>
<reference evidence="3 4" key="1">
    <citation type="submission" date="2018-11" db="EMBL/GenBank/DDBJ databases">
        <title>Genome sequence of Apiotrichum porosum DSM 27194.</title>
        <authorList>
            <person name="Aliyu H."/>
            <person name="Gorte O."/>
            <person name="Ochsenreither K."/>
        </authorList>
    </citation>
    <scope>NUCLEOTIDE SEQUENCE [LARGE SCALE GENOMIC DNA]</scope>
    <source>
        <strain evidence="3 4">DSM 27194</strain>
    </source>
</reference>
<dbReference type="Proteomes" id="UP000279236">
    <property type="component" value="Unassembled WGS sequence"/>
</dbReference>
<organism evidence="3 4">
    <name type="scientific">Apiotrichum porosum</name>
    <dbReference type="NCBI Taxonomy" id="105984"/>
    <lineage>
        <taxon>Eukaryota</taxon>
        <taxon>Fungi</taxon>
        <taxon>Dikarya</taxon>
        <taxon>Basidiomycota</taxon>
        <taxon>Agaricomycotina</taxon>
        <taxon>Tremellomycetes</taxon>
        <taxon>Trichosporonales</taxon>
        <taxon>Trichosporonaceae</taxon>
        <taxon>Apiotrichum</taxon>
    </lineage>
</organism>
<feature type="compositionally biased region" description="Low complexity" evidence="2">
    <location>
        <begin position="692"/>
        <end position="709"/>
    </location>
</feature>
<dbReference type="STRING" id="105984.A0A427XSQ2"/>
<sequence length="974" mass="105762">MASQPTFSRLALAAALLEYDNDLDDPTRENVNHKHSAIFIGLRNKRPAPSLPPLQIGEEGQQQPPRQSAQYNDQRGSVDDGGQWTMPLSPLSSQGHQRPASMDVGAMRKVPRARNVSFSAMSGQSLDRAHSVHLEHLDNEDQGSVYEARNSTDEQYDAALRDSERVRRMAEGGEGDEQHQRRSSIAALSMQDDWGPDRPVMVSMPDDGYGRQHRSSSSMSGGAAARRASMYDPEANEEELLRNPFEIPTPASEGGSSRFDTGGPQRRVSLVYDDAAPDLPPSMYSERRSSLEYGNTNRLSMMQGAEEYEDIPDAADYGRPLRPSKYTSQVLRVKRHELLRPKTLLMPPQLAGTERQTISVHVPDGFTMGEKPLPTDARASILNMGVGVPLSLSQRTFRSSLMVGGQRDDDFFRGQAEEGEELRGEDDDPEEGSRKPGKLYGTSLIDQLEARKDLLHNKKRVFYGDNRPSMMNRQSTLLEVTPPADYDGAAGNGPPAATVGQRPLTTFGSVPQLNLPDEQPGSLGRSVRSKSVFGTDTVWEREMTKLNAMQESERLAKEQADAAQLDKERLKIEKMNNRRSMFGGGRKSQMIHPADLNMEFEGGDARRPKSMMAMVEAEANQRHSISSERPPTVMYEPEQGAPRLSYEPEQPKPAPERRPASSLGVGKWFAESESDDSDDNTPLRAAKGKARSSPQVQSPISPVGSSSSPATKRVSTIRAVLPAMQFENNGNDDDDSSDEEPLSRVKAKVAQDDSDEEVPLSQLRGGATSGGGTIKVVSSQNRSAPALPNIKTDGIDIGSLGLEASGMSPAVRSAPAAGVDDDDDEPLFLRKVRNRAAAQSPEKPAASGVQNPEEVEDDLPLAWKHAGAAQKQQHVKAEHAQRTAQSMMMPNMGYGASPYMSTYAMPQMGMPMGMPQMAMGMGMPMPVVPPGMPAYDAPDPGSNIDSWRKQVAGGIGTGGGGGVASAAQTVSDHP</sequence>
<dbReference type="GeneID" id="39592566"/>
<feature type="compositionally biased region" description="Gly residues" evidence="2">
    <location>
        <begin position="953"/>
        <end position="963"/>
    </location>
</feature>
<feature type="coiled-coil region" evidence="1">
    <location>
        <begin position="548"/>
        <end position="575"/>
    </location>
</feature>
<feature type="compositionally biased region" description="Acidic residues" evidence="2">
    <location>
        <begin position="730"/>
        <end position="740"/>
    </location>
</feature>
<evidence type="ECO:0000313" key="4">
    <source>
        <dbReference type="Proteomes" id="UP000279236"/>
    </source>
</evidence>
<proteinExistence type="predicted"/>
<comment type="caution">
    <text evidence="3">The sequence shown here is derived from an EMBL/GenBank/DDBJ whole genome shotgun (WGS) entry which is preliminary data.</text>
</comment>
<feature type="region of interest" description="Disordered" evidence="2">
    <location>
        <begin position="945"/>
        <end position="974"/>
    </location>
</feature>
<accession>A0A427XSQ2</accession>